<dbReference type="FunFam" id="1.10.10.60:FF:000141">
    <property type="entry name" value="TetR family transcriptional regulator"/>
    <property type="match status" value="1"/>
</dbReference>
<evidence type="ECO:0000256" key="3">
    <source>
        <dbReference type="ARBA" id="ARBA00023163"/>
    </source>
</evidence>
<evidence type="ECO:0000313" key="8">
    <source>
        <dbReference type="Proteomes" id="UP000256900"/>
    </source>
</evidence>
<feature type="domain" description="HTH tetR-type" evidence="6">
    <location>
        <begin position="25"/>
        <end position="85"/>
    </location>
</feature>
<feature type="compositionally biased region" description="Polar residues" evidence="5">
    <location>
        <begin position="1"/>
        <end position="13"/>
    </location>
</feature>
<evidence type="ECO:0000256" key="1">
    <source>
        <dbReference type="ARBA" id="ARBA00023015"/>
    </source>
</evidence>
<dbReference type="PRINTS" id="PR00455">
    <property type="entry name" value="HTHTETR"/>
</dbReference>
<dbReference type="PROSITE" id="PS01081">
    <property type="entry name" value="HTH_TETR_1"/>
    <property type="match status" value="1"/>
</dbReference>
<dbReference type="InterPro" id="IPR009057">
    <property type="entry name" value="Homeodomain-like_sf"/>
</dbReference>
<feature type="DNA-binding region" description="H-T-H motif" evidence="4">
    <location>
        <begin position="48"/>
        <end position="67"/>
    </location>
</feature>
<feature type="region of interest" description="Disordered" evidence="5">
    <location>
        <begin position="1"/>
        <end position="26"/>
    </location>
</feature>
<accession>A0A3D9ZCK0</accession>
<dbReference type="InterPro" id="IPR023772">
    <property type="entry name" value="DNA-bd_HTH_TetR-type_CS"/>
</dbReference>
<keyword evidence="1" id="KW-0805">Transcription regulation</keyword>
<reference evidence="7 8" key="1">
    <citation type="submission" date="2018-08" db="EMBL/GenBank/DDBJ databases">
        <title>Genomic Encyclopedia of Type Strains, Phase IV (KMG-IV): sequencing the most valuable type-strain genomes for metagenomic binning, comparative biology and taxonomic classification.</title>
        <authorList>
            <person name="Goeker M."/>
        </authorList>
    </citation>
    <scope>NUCLEOTIDE SEQUENCE [LARGE SCALE GENOMIC DNA]</scope>
    <source>
        <strain evidence="7 8">BW863</strain>
    </source>
</reference>
<dbReference type="AlphaFoldDB" id="A0A3D9ZCK0"/>
<keyword evidence="3" id="KW-0804">Transcription</keyword>
<dbReference type="GO" id="GO:0003700">
    <property type="term" value="F:DNA-binding transcription factor activity"/>
    <property type="evidence" value="ECO:0007669"/>
    <property type="project" value="TreeGrafter"/>
</dbReference>
<dbReference type="PANTHER" id="PTHR30055">
    <property type="entry name" value="HTH-TYPE TRANSCRIPTIONAL REGULATOR RUTR"/>
    <property type="match status" value="1"/>
</dbReference>
<dbReference type="InterPro" id="IPR050109">
    <property type="entry name" value="HTH-type_TetR-like_transc_reg"/>
</dbReference>
<dbReference type="GO" id="GO:0000976">
    <property type="term" value="F:transcription cis-regulatory region binding"/>
    <property type="evidence" value="ECO:0007669"/>
    <property type="project" value="TreeGrafter"/>
</dbReference>
<comment type="caution">
    <text evidence="7">The sequence shown here is derived from an EMBL/GenBank/DDBJ whole genome shotgun (WGS) entry which is preliminary data.</text>
</comment>
<dbReference type="RefSeq" id="WP_115834999.1">
    <property type="nucleotide sequence ID" value="NZ_CP025086.1"/>
</dbReference>
<name>A0A3D9ZCK0_9HYPH</name>
<dbReference type="Pfam" id="PF00440">
    <property type="entry name" value="TetR_N"/>
    <property type="match status" value="1"/>
</dbReference>
<keyword evidence="8" id="KW-1185">Reference proteome</keyword>
<dbReference type="SUPFAM" id="SSF46689">
    <property type="entry name" value="Homeodomain-like"/>
    <property type="match status" value="1"/>
</dbReference>
<dbReference type="PROSITE" id="PS50977">
    <property type="entry name" value="HTH_TETR_2"/>
    <property type="match status" value="1"/>
</dbReference>
<proteinExistence type="predicted"/>
<evidence type="ECO:0000259" key="6">
    <source>
        <dbReference type="PROSITE" id="PS50977"/>
    </source>
</evidence>
<keyword evidence="2 4" id="KW-0238">DNA-binding</keyword>
<dbReference type="Proteomes" id="UP000256900">
    <property type="component" value="Unassembled WGS sequence"/>
</dbReference>
<evidence type="ECO:0000256" key="5">
    <source>
        <dbReference type="SAM" id="MobiDB-lite"/>
    </source>
</evidence>
<dbReference type="Gene3D" id="1.10.357.10">
    <property type="entry name" value="Tetracycline Repressor, domain 2"/>
    <property type="match status" value="1"/>
</dbReference>
<evidence type="ECO:0000313" key="7">
    <source>
        <dbReference type="EMBL" id="REF89196.1"/>
    </source>
</evidence>
<dbReference type="EMBL" id="QUMO01000001">
    <property type="protein sequence ID" value="REF89196.1"/>
    <property type="molecule type" value="Genomic_DNA"/>
</dbReference>
<protein>
    <submittedName>
        <fullName evidence="7">TetR family transcriptional regulator</fullName>
    </submittedName>
</protein>
<dbReference type="OrthoDB" id="5292901at2"/>
<dbReference type="PANTHER" id="PTHR30055:SF234">
    <property type="entry name" value="HTH-TYPE TRANSCRIPTIONAL REGULATOR BETI"/>
    <property type="match status" value="1"/>
</dbReference>
<gene>
    <name evidence="7" type="ORF">DES32_0413</name>
</gene>
<dbReference type="InterPro" id="IPR001647">
    <property type="entry name" value="HTH_TetR"/>
</dbReference>
<organism evidence="7 8">
    <name type="scientific">Methylovirgula ligni</name>
    <dbReference type="NCBI Taxonomy" id="569860"/>
    <lineage>
        <taxon>Bacteria</taxon>
        <taxon>Pseudomonadati</taxon>
        <taxon>Pseudomonadota</taxon>
        <taxon>Alphaproteobacteria</taxon>
        <taxon>Hyphomicrobiales</taxon>
        <taxon>Beijerinckiaceae</taxon>
        <taxon>Methylovirgula</taxon>
    </lineage>
</organism>
<sequence>MILASRKSSSARANPSRKPTEPDTEEKRVRILDAAQRLFLQYGVKRTSIDDVASETGIAKGTVYLYFESKNDLFAALAQRICAENFVAARDVIAAEKPLNERVVDFLDCYIGKVNRLVAHSPHLSELAASKDAIAAGIYDDYNRRMRSMLTGLLNEAGIARPGVTDMFLAAAIGSLKTGSLAEKSYRARLVAIIDTLIVGLTQSEAR</sequence>
<evidence type="ECO:0000256" key="4">
    <source>
        <dbReference type="PROSITE-ProRule" id="PRU00335"/>
    </source>
</evidence>
<evidence type="ECO:0000256" key="2">
    <source>
        <dbReference type="ARBA" id="ARBA00023125"/>
    </source>
</evidence>